<proteinExistence type="predicted"/>
<protein>
    <recommendedName>
        <fullName evidence="1">bAvd-like domain-containing protein</fullName>
    </recommendedName>
</protein>
<dbReference type="Pfam" id="PF22296">
    <property type="entry name" value="bAvd"/>
    <property type="match status" value="1"/>
</dbReference>
<gene>
    <name evidence="2" type="ORF">SDC9_95844</name>
</gene>
<dbReference type="Gene3D" id="1.20.1440.60">
    <property type="entry name" value="23S rRNA-intervening sequence"/>
    <property type="match status" value="1"/>
</dbReference>
<organism evidence="2">
    <name type="scientific">bioreactor metagenome</name>
    <dbReference type="NCBI Taxonomy" id="1076179"/>
    <lineage>
        <taxon>unclassified sequences</taxon>
        <taxon>metagenomes</taxon>
        <taxon>ecological metagenomes</taxon>
    </lineage>
</organism>
<reference evidence="2" key="1">
    <citation type="submission" date="2019-08" db="EMBL/GenBank/DDBJ databases">
        <authorList>
            <person name="Kucharzyk K."/>
            <person name="Murdoch R.W."/>
            <person name="Higgins S."/>
            <person name="Loffler F."/>
        </authorList>
    </citation>
    <scope>NUCLEOTIDE SEQUENCE</scope>
</reference>
<feature type="domain" description="bAvd-like" evidence="1">
    <location>
        <begin position="7"/>
        <end position="110"/>
    </location>
</feature>
<dbReference type="CDD" id="cd16376">
    <property type="entry name" value="Avd_like"/>
    <property type="match status" value="1"/>
</dbReference>
<dbReference type="InterPro" id="IPR036583">
    <property type="entry name" value="23S_rRNA_IVS_sf"/>
</dbReference>
<dbReference type="EMBL" id="VSSQ01012386">
    <property type="protein sequence ID" value="MPM49116.1"/>
    <property type="molecule type" value="Genomic_DNA"/>
</dbReference>
<dbReference type="SUPFAM" id="SSF158446">
    <property type="entry name" value="IVS-encoded protein-like"/>
    <property type="match status" value="1"/>
</dbReference>
<sequence length="129" mass="14836">MDSKTTLQKKAEVFLEKIYPLLKNFPASEKFCLCQEIKQANYRLIRDVVLFTNIRTAKRMEYLQEADAEKTLLLTLFAVARNQKYITKGKALELQTDLAEIGRIIGGLQQAYYKQTGAQNPQQAPYSKK</sequence>
<comment type="caution">
    <text evidence="2">The sequence shown here is derived from an EMBL/GenBank/DDBJ whole genome shotgun (WGS) entry which is preliminary data.</text>
</comment>
<dbReference type="AlphaFoldDB" id="A0A645A870"/>
<name>A0A645A870_9ZZZZ</name>
<dbReference type="InterPro" id="IPR055360">
    <property type="entry name" value="bAvd"/>
</dbReference>
<evidence type="ECO:0000313" key="2">
    <source>
        <dbReference type="EMBL" id="MPM49116.1"/>
    </source>
</evidence>
<evidence type="ECO:0000259" key="1">
    <source>
        <dbReference type="Pfam" id="PF22296"/>
    </source>
</evidence>
<accession>A0A645A870</accession>